<dbReference type="KEGG" id="kphy:AOZ06_51810"/>
<dbReference type="InterPro" id="IPR023214">
    <property type="entry name" value="HAD_sf"/>
</dbReference>
<proteinExistence type="predicted"/>
<dbReference type="SUPFAM" id="SSF56784">
    <property type="entry name" value="HAD-like"/>
    <property type="match status" value="1"/>
</dbReference>
<dbReference type="EMBL" id="CP012752">
    <property type="protein sequence ID" value="ALG14242.1"/>
    <property type="molecule type" value="Genomic_DNA"/>
</dbReference>
<dbReference type="NCBIfam" id="TIGR01509">
    <property type="entry name" value="HAD-SF-IA-v3"/>
    <property type="match status" value="1"/>
</dbReference>
<dbReference type="Gene3D" id="3.40.50.1000">
    <property type="entry name" value="HAD superfamily/HAD-like"/>
    <property type="match status" value="1"/>
</dbReference>
<dbReference type="AlphaFoldDB" id="A0A0N9IH09"/>
<dbReference type="Proteomes" id="UP000063699">
    <property type="component" value="Chromosome"/>
</dbReference>
<keyword evidence="2" id="KW-1185">Reference proteome</keyword>
<dbReference type="Pfam" id="PF00702">
    <property type="entry name" value="Hydrolase"/>
    <property type="match status" value="1"/>
</dbReference>
<dbReference type="InterPro" id="IPR006439">
    <property type="entry name" value="HAD-SF_hydro_IA"/>
</dbReference>
<dbReference type="SFLD" id="SFLDS00003">
    <property type="entry name" value="Haloacid_Dehalogenase"/>
    <property type="match status" value="1"/>
</dbReference>
<sequence>MRWIVFDYGEVISERTAALPELAEALGADQVEFETAYWAHREAYDRGMPDLDYWSTVAGKPLDETTSAQLAKIDGTGWMTTRESTLELIAEIKAAGHGLALLSNAPSAFGRMVELEAWIEPFTHLIFSGDLKIAKPDQEMWAHLLRRLGAQPQDCVFFDDRQVNIDGAVAAGIDGRLWVSAAEARAHLAAIGVL</sequence>
<dbReference type="InterPro" id="IPR036412">
    <property type="entry name" value="HAD-like_sf"/>
</dbReference>
<accession>A0A0N9IH09</accession>
<dbReference type="SFLD" id="SFLDG01129">
    <property type="entry name" value="C1.5:_HAD__Beta-PGM__Phosphata"/>
    <property type="match status" value="1"/>
</dbReference>
<dbReference type="OrthoDB" id="9797415at2"/>
<gene>
    <name evidence="1" type="ORF">AOZ06_51810</name>
</gene>
<evidence type="ECO:0000313" key="2">
    <source>
        <dbReference type="Proteomes" id="UP000063699"/>
    </source>
</evidence>
<organism evidence="1 2">
    <name type="scientific">Kibdelosporangium phytohabitans</name>
    <dbReference type="NCBI Taxonomy" id="860235"/>
    <lineage>
        <taxon>Bacteria</taxon>
        <taxon>Bacillati</taxon>
        <taxon>Actinomycetota</taxon>
        <taxon>Actinomycetes</taxon>
        <taxon>Pseudonocardiales</taxon>
        <taxon>Pseudonocardiaceae</taxon>
        <taxon>Kibdelosporangium</taxon>
    </lineage>
</organism>
<protein>
    <submittedName>
        <fullName evidence="1">HAD family hydrolase</fullName>
    </submittedName>
</protein>
<dbReference type="RefSeq" id="WP_054296112.1">
    <property type="nucleotide sequence ID" value="NZ_CP012752.1"/>
</dbReference>
<reference evidence="1 2" key="1">
    <citation type="submission" date="2015-07" db="EMBL/GenBank/DDBJ databases">
        <title>Genome sequencing of Kibdelosporangium phytohabitans.</title>
        <authorList>
            <person name="Qin S."/>
            <person name="Xing K."/>
        </authorList>
    </citation>
    <scope>NUCLEOTIDE SEQUENCE [LARGE SCALE GENOMIC DNA]</scope>
    <source>
        <strain evidence="1 2">KLBMP1111</strain>
    </source>
</reference>
<dbReference type="STRING" id="860235.AOZ06_51810"/>
<dbReference type="GO" id="GO:0016787">
    <property type="term" value="F:hydrolase activity"/>
    <property type="evidence" value="ECO:0007669"/>
    <property type="project" value="UniProtKB-KW"/>
</dbReference>
<dbReference type="PANTHER" id="PTHR43611:SF3">
    <property type="entry name" value="FLAVIN MONONUCLEOTIDE HYDROLASE 1, CHLOROPLATIC"/>
    <property type="match status" value="1"/>
</dbReference>
<keyword evidence="1" id="KW-0378">Hydrolase</keyword>
<name>A0A0N9IH09_9PSEU</name>
<evidence type="ECO:0000313" key="1">
    <source>
        <dbReference type="EMBL" id="ALG14242.1"/>
    </source>
</evidence>
<dbReference type="PANTHER" id="PTHR43611">
    <property type="entry name" value="ALPHA-D-GLUCOSE 1-PHOSPHATE PHOSPHATASE"/>
    <property type="match status" value="1"/>
</dbReference>